<sequence length="336" mass="36021">MANRDIIAIGGSAGSGAVLREVVRGLPRDLPASIFISTHVPSNSRGYLAETLGTSDSLPVSEATDGQAIEKGRVYVAVPDRHLLLIDGTIRLGDGPRENMVRPAIDPLFRSAALSYGSRAVGVVLTGALNDGAAGLHAIKSVGGTAVVQHPLDAEVDQMPLAALEAVEADHVAAAVDLADVIAGIARSDAGPERPPPESLALEVEIAAGRRLGSDDLARIARPSPLSCPDCHGVLSEVNDARPLRYRCQIGHSYTAEILASRIDEVDEAMRIAMRVMEERVTLVERMARDARDTGRQAVAELYDSRAEEYRRYARTLREAATLSRRMGRARRDQEI</sequence>
<organism evidence="6 7">
    <name type="scientific">Sphingomonas horti</name>
    <dbReference type="NCBI Taxonomy" id="2682842"/>
    <lineage>
        <taxon>Bacteria</taxon>
        <taxon>Pseudomonadati</taxon>
        <taxon>Pseudomonadota</taxon>
        <taxon>Alphaproteobacteria</taxon>
        <taxon>Sphingomonadales</taxon>
        <taxon>Sphingomonadaceae</taxon>
        <taxon>Sphingomonas</taxon>
    </lineage>
</organism>
<dbReference type="RefSeq" id="WP_157027787.1">
    <property type="nucleotide sequence ID" value="NZ_WQMS01000016.1"/>
</dbReference>
<dbReference type="Proteomes" id="UP000441389">
    <property type="component" value="Unassembled WGS sequence"/>
</dbReference>
<dbReference type="GO" id="GO:0005737">
    <property type="term" value="C:cytoplasm"/>
    <property type="evidence" value="ECO:0007669"/>
    <property type="project" value="InterPro"/>
</dbReference>
<dbReference type="Pfam" id="PF01339">
    <property type="entry name" value="CheB_methylest"/>
    <property type="match status" value="1"/>
</dbReference>
<gene>
    <name evidence="6" type="ORF">GON01_12850</name>
</gene>
<dbReference type="SUPFAM" id="SSF52738">
    <property type="entry name" value="Methylesterase CheB, C-terminal domain"/>
    <property type="match status" value="1"/>
</dbReference>
<dbReference type="EC" id="3.1.1.61" evidence="2"/>
<feature type="active site" evidence="4">
    <location>
        <position position="131"/>
    </location>
</feature>
<dbReference type="PANTHER" id="PTHR42872:SF6">
    <property type="entry name" value="PROTEIN-GLUTAMATE METHYLESTERASE_PROTEIN-GLUTAMINE GLUTAMINASE"/>
    <property type="match status" value="1"/>
</dbReference>
<evidence type="ECO:0000256" key="4">
    <source>
        <dbReference type="PROSITE-ProRule" id="PRU00050"/>
    </source>
</evidence>
<feature type="active site" evidence="4">
    <location>
        <position position="39"/>
    </location>
</feature>
<dbReference type="PIRSF" id="PIRSF036461">
    <property type="entry name" value="Chmtx_methlestr"/>
    <property type="match status" value="1"/>
</dbReference>
<dbReference type="CDD" id="cd16433">
    <property type="entry name" value="CheB"/>
    <property type="match status" value="1"/>
</dbReference>
<accession>A0A6I4J373</accession>
<evidence type="ECO:0000256" key="3">
    <source>
        <dbReference type="ARBA" id="ARBA00048267"/>
    </source>
</evidence>
<dbReference type="EMBL" id="WQMS01000016">
    <property type="protein sequence ID" value="MVO78817.1"/>
    <property type="molecule type" value="Genomic_DNA"/>
</dbReference>
<evidence type="ECO:0000256" key="2">
    <source>
        <dbReference type="ARBA" id="ARBA00039140"/>
    </source>
</evidence>
<protein>
    <recommendedName>
        <fullName evidence="2">protein-glutamate methylesterase</fullName>
        <ecNumber evidence="2">3.1.1.61</ecNumber>
    </recommendedName>
</protein>
<feature type="active site" evidence="4">
    <location>
        <position position="12"/>
    </location>
</feature>
<proteinExistence type="predicted"/>
<dbReference type="GO" id="GO:0000156">
    <property type="term" value="F:phosphorelay response regulator activity"/>
    <property type="evidence" value="ECO:0007669"/>
    <property type="project" value="InterPro"/>
</dbReference>
<comment type="catalytic activity">
    <reaction evidence="3">
        <text>[protein]-L-glutamate 5-O-methyl ester + H2O = L-glutamyl-[protein] + methanol + H(+)</text>
        <dbReference type="Rhea" id="RHEA:23236"/>
        <dbReference type="Rhea" id="RHEA-COMP:10208"/>
        <dbReference type="Rhea" id="RHEA-COMP:10311"/>
        <dbReference type="ChEBI" id="CHEBI:15377"/>
        <dbReference type="ChEBI" id="CHEBI:15378"/>
        <dbReference type="ChEBI" id="CHEBI:17790"/>
        <dbReference type="ChEBI" id="CHEBI:29973"/>
        <dbReference type="ChEBI" id="CHEBI:82795"/>
        <dbReference type="EC" id="3.1.1.61"/>
    </reaction>
</comment>
<keyword evidence="1 4" id="KW-0378">Hydrolase</keyword>
<evidence type="ECO:0000259" key="5">
    <source>
        <dbReference type="PROSITE" id="PS50122"/>
    </source>
</evidence>
<dbReference type="PANTHER" id="PTHR42872">
    <property type="entry name" value="PROTEIN-GLUTAMATE METHYLESTERASE/PROTEIN-GLUTAMINE GLUTAMINASE"/>
    <property type="match status" value="1"/>
</dbReference>
<reference evidence="6 7" key="1">
    <citation type="submission" date="2019-12" db="EMBL/GenBank/DDBJ databases">
        <authorList>
            <person name="Huq M.A."/>
        </authorList>
    </citation>
    <scope>NUCLEOTIDE SEQUENCE [LARGE SCALE GENOMIC DNA]</scope>
    <source>
        <strain evidence="6 7">MAH-20</strain>
    </source>
</reference>
<keyword evidence="4" id="KW-0145">Chemotaxis</keyword>
<name>A0A6I4J373_9SPHN</name>
<comment type="caution">
    <text evidence="6">The sequence shown here is derived from an EMBL/GenBank/DDBJ whole genome shotgun (WGS) entry which is preliminary data.</text>
</comment>
<evidence type="ECO:0000256" key="1">
    <source>
        <dbReference type="ARBA" id="ARBA00022801"/>
    </source>
</evidence>
<dbReference type="InterPro" id="IPR035909">
    <property type="entry name" value="CheB_C"/>
</dbReference>
<evidence type="ECO:0000313" key="7">
    <source>
        <dbReference type="Proteomes" id="UP000441389"/>
    </source>
</evidence>
<dbReference type="AlphaFoldDB" id="A0A6I4J373"/>
<dbReference type="GO" id="GO:0006935">
    <property type="term" value="P:chemotaxis"/>
    <property type="evidence" value="ECO:0007669"/>
    <property type="project" value="UniProtKB-UniRule"/>
</dbReference>
<dbReference type="InterPro" id="IPR000673">
    <property type="entry name" value="Sig_transdc_resp-reg_Me-estase"/>
</dbReference>
<feature type="domain" description="CheB-type methylesterase" evidence="5">
    <location>
        <begin position="1"/>
        <end position="189"/>
    </location>
</feature>
<dbReference type="Gene3D" id="3.40.50.180">
    <property type="entry name" value="Methylesterase CheB, C-terminal domain"/>
    <property type="match status" value="1"/>
</dbReference>
<evidence type="ECO:0000313" key="6">
    <source>
        <dbReference type="EMBL" id="MVO78817.1"/>
    </source>
</evidence>
<dbReference type="PROSITE" id="PS50122">
    <property type="entry name" value="CHEB"/>
    <property type="match status" value="1"/>
</dbReference>
<keyword evidence="7" id="KW-1185">Reference proteome</keyword>
<dbReference type="InterPro" id="IPR011247">
    <property type="entry name" value="Chemotax_prot-Glu_Me-esterase"/>
</dbReference>
<dbReference type="GO" id="GO:0008984">
    <property type="term" value="F:protein-glutamate methylesterase activity"/>
    <property type="evidence" value="ECO:0007669"/>
    <property type="project" value="UniProtKB-EC"/>
</dbReference>